<dbReference type="InterPro" id="IPR024854">
    <property type="entry name" value="Kinectin"/>
</dbReference>
<dbReference type="CTD" id="3895"/>
<feature type="compositionally biased region" description="Basic and acidic residues" evidence="7">
    <location>
        <begin position="174"/>
        <end position="183"/>
    </location>
</feature>
<evidence type="ECO:0000256" key="8">
    <source>
        <dbReference type="SAM" id="Phobius"/>
    </source>
</evidence>
<keyword evidence="10" id="KW-1185">Reference proteome</keyword>
<sequence length="1306" mass="149398">MEFYESTYFIILIPSVVITVIFLFFYLFMRETLYDEVLAKQKRDLKFQPTKADKKKTEKKKNKKKEAQNGNIHESDSESAPRDFKLSDALSTDEEHVTVTPVPSGATEAPAGVRERKKKEKKHKAGQDDHVTKDSEGSKSSGKKVDPVPVTKQPTPPSEPTAAKKKPGQKKQKNGMDDQDSKADSVVSPAKKQEPVLLHQEIKQENVSGKKKVSAKKQKVDNVLVDEPLIQPTTYIPLMDNSDSGTLEKREAVEVVKHNVNEGIQKSSGKKLKNETDKENAEVKFKDFVTSMKNMIFTEDEARCVVEVLKEKSGAIHDFLQKASKAESAAALHQLQDKEKMLNAMKEEAAVAKEQCKQLSQELVAEKERNGLLTAKMRERINTLEKEHNTFQSKIHVSYQESQQMKIKFQQLREQMEAEISHLKQENGILRDAVSTSTNQMESKQSAELNKLRQDYARLMNELGEKSSKLQQEELQKKNAEQAVAQLKVQQQEAERRWEEIQAYLRKRTAEHEAAQQDVQNKLVAKDNEIQSLHSKLTDTMVSKQQLEQRMLQLLEAEQKRASEEDSMQMQVQELIEQNDALNAQLQKFHSQMAAQTSASVLAEELHKVIAEKDKQIKQMEDSLGNEHANLTSKEEELKVLQNMNLSLKSEVQKLQALTNEQAAAAHELERMQKSIHIKDDKIRSLEDQLREELAQISNTKEEFKVLKDQNTALQAEVQKLQTLLSEQTNKDLIEQMEKSMRERDDKIKTVEELLEAGLIQVANKEEELKALRTENSSLRKELQSLQIQQSEQVSFQSLVEELQKVIHEKDGKIKSVEELLQAEVLKVASKEKTVQVSITSQVKELQTLLKGKEKQVKTMEALLEEKEKEIAKKGECLQGQKDTIAQLTVKVQELEQQNLQQLQQVPAASQIQDLQSMLKGEEEQMKKLKAVVEEKEREIANQEKQLQEVQKENESFKAQIQELKQENCKQASLAVQSEELLQVVAGKEKEIASLQNELASQRNAFEQQRKKNNDLREKNWEAMEALASTEKLLQDKVNKTAKEKQQHLEAAEMETRELLQKLFPKVSLPSNVSHSEWICGFEKMAKEYLREASGSEDVKAMEQKLKEAEEMHILLQLECEKYKSVLAETEGILQRLQRSVEEEESKWKIKVEESQKELKQMKTSVTSLEQEVERLKEEIKEVETLKKEREHLESELEKAEIERSTYVSEVRELKTQLNETLSKLKVDQNERQKVAGDLPKAQESLAALEREIGKVFGDANVIENSDVCTESELTDKRLNVAVNLNQDVGHLKKLLVSISQMLSKG</sequence>
<evidence type="ECO:0000313" key="10">
    <source>
        <dbReference type="Proteomes" id="UP000504624"/>
    </source>
</evidence>
<evidence type="ECO:0000256" key="3">
    <source>
        <dbReference type="ARBA" id="ARBA00022824"/>
    </source>
</evidence>
<feature type="transmembrane region" description="Helical" evidence="8">
    <location>
        <begin position="7"/>
        <end position="29"/>
    </location>
</feature>
<evidence type="ECO:0000256" key="4">
    <source>
        <dbReference type="ARBA" id="ARBA00022989"/>
    </source>
</evidence>
<proteinExistence type="predicted"/>
<accession>A0A6J0IMQ7</accession>
<feature type="compositionally biased region" description="Basic residues" evidence="7">
    <location>
        <begin position="163"/>
        <end position="173"/>
    </location>
</feature>
<dbReference type="GO" id="GO:0007018">
    <property type="term" value="P:microtubule-based movement"/>
    <property type="evidence" value="ECO:0007669"/>
    <property type="project" value="InterPro"/>
</dbReference>
<feature type="domain" description="Ribosome receptor lysine/proline rich" evidence="9">
    <location>
        <begin position="29"/>
        <end position="170"/>
    </location>
</feature>
<dbReference type="GO" id="GO:0019894">
    <property type="term" value="F:kinesin binding"/>
    <property type="evidence" value="ECO:0007669"/>
    <property type="project" value="InterPro"/>
</dbReference>
<evidence type="ECO:0000259" key="9">
    <source>
        <dbReference type="Pfam" id="PF05104"/>
    </source>
</evidence>
<keyword evidence="2 8" id="KW-0812">Transmembrane</keyword>
<protein>
    <submittedName>
        <fullName evidence="11">Kinectin isoform X8</fullName>
    </submittedName>
</protein>
<feature type="coiled-coil region" evidence="6">
    <location>
        <begin position="328"/>
        <end position="497"/>
    </location>
</feature>
<feature type="compositionally biased region" description="Basic and acidic residues" evidence="7">
    <location>
        <begin position="125"/>
        <end position="137"/>
    </location>
</feature>
<evidence type="ECO:0000313" key="11">
    <source>
        <dbReference type="RefSeq" id="XP_017687259.1"/>
    </source>
</evidence>
<feature type="compositionally biased region" description="Basic residues" evidence="7">
    <location>
        <begin position="115"/>
        <end position="124"/>
    </location>
</feature>
<comment type="subcellular location">
    <subcellularLocation>
        <location evidence="1">Endoplasmic reticulum membrane</location>
        <topology evidence="1">Single-pass membrane protein</topology>
    </subcellularLocation>
</comment>
<dbReference type="Proteomes" id="UP000504624">
    <property type="component" value="Unplaced"/>
</dbReference>
<dbReference type="InterPro" id="IPR007794">
    <property type="entry name" value="Rib_rcpt_KP"/>
</dbReference>
<dbReference type="GeneID" id="108505589"/>
<dbReference type="PANTHER" id="PTHR18864">
    <property type="entry name" value="KINECTIN"/>
    <property type="match status" value="1"/>
</dbReference>
<evidence type="ECO:0000256" key="5">
    <source>
        <dbReference type="ARBA" id="ARBA00023136"/>
    </source>
</evidence>
<evidence type="ECO:0000256" key="1">
    <source>
        <dbReference type="ARBA" id="ARBA00004389"/>
    </source>
</evidence>
<feature type="compositionally biased region" description="Basic and acidic residues" evidence="7">
    <location>
        <begin position="73"/>
        <end position="86"/>
    </location>
</feature>
<dbReference type="GO" id="GO:0015031">
    <property type="term" value="P:protein transport"/>
    <property type="evidence" value="ECO:0007669"/>
    <property type="project" value="InterPro"/>
</dbReference>
<keyword evidence="4 8" id="KW-1133">Transmembrane helix</keyword>
<dbReference type="RefSeq" id="XP_017687259.1">
    <property type="nucleotide sequence ID" value="XM_017831770.1"/>
</dbReference>
<keyword evidence="3" id="KW-0256">Endoplasmic reticulum</keyword>
<feature type="coiled-coil region" evidence="6">
    <location>
        <begin position="545"/>
        <end position="1062"/>
    </location>
</feature>
<dbReference type="Pfam" id="PF05104">
    <property type="entry name" value="Rib_recp_KP_reg"/>
    <property type="match status" value="1"/>
</dbReference>
<dbReference type="PANTHER" id="PTHR18864:SF1">
    <property type="entry name" value="KINECTIN"/>
    <property type="match status" value="1"/>
</dbReference>
<keyword evidence="5 8" id="KW-0472">Membrane</keyword>
<dbReference type="GO" id="GO:0005789">
    <property type="term" value="C:endoplasmic reticulum membrane"/>
    <property type="evidence" value="ECO:0007669"/>
    <property type="project" value="UniProtKB-SubCell"/>
</dbReference>
<reference evidence="11" key="1">
    <citation type="submission" date="2025-08" db="UniProtKB">
        <authorList>
            <consortium name="RefSeq"/>
        </authorList>
    </citation>
    <scope>IDENTIFICATION</scope>
</reference>
<evidence type="ECO:0000256" key="2">
    <source>
        <dbReference type="ARBA" id="ARBA00022692"/>
    </source>
</evidence>
<name>A0A6J0IMQ7_9PASS</name>
<feature type="region of interest" description="Disordered" evidence="7">
    <location>
        <begin position="48"/>
        <end position="218"/>
    </location>
</feature>
<evidence type="ECO:0000256" key="6">
    <source>
        <dbReference type="SAM" id="Coils"/>
    </source>
</evidence>
<organism evidence="10 11">
    <name type="scientific">Lepidothrix coronata</name>
    <name type="common">blue-crowned manakin</name>
    <dbReference type="NCBI Taxonomy" id="321398"/>
    <lineage>
        <taxon>Eukaryota</taxon>
        <taxon>Metazoa</taxon>
        <taxon>Chordata</taxon>
        <taxon>Craniata</taxon>
        <taxon>Vertebrata</taxon>
        <taxon>Euteleostomi</taxon>
        <taxon>Archelosauria</taxon>
        <taxon>Archosauria</taxon>
        <taxon>Dinosauria</taxon>
        <taxon>Saurischia</taxon>
        <taxon>Theropoda</taxon>
        <taxon>Coelurosauria</taxon>
        <taxon>Aves</taxon>
        <taxon>Neognathae</taxon>
        <taxon>Neoaves</taxon>
        <taxon>Telluraves</taxon>
        <taxon>Australaves</taxon>
        <taxon>Passeriformes</taxon>
        <taxon>Pipridae</taxon>
        <taxon>Lepidothrix</taxon>
    </lineage>
</organism>
<gene>
    <name evidence="11" type="primary">KTN1</name>
</gene>
<dbReference type="OrthoDB" id="5875463at2759"/>
<evidence type="ECO:0000256" key="7">
    <source>
        <dbReference type="SAM" id="MobiDB-lite"/>
    </source>
</evidence>
<feature type="coiled-coil region" evidence="6">
    <location>
        <begin position="1092"/>
        <end position="1252"/>
    </location>
</feature>
<keyword evidence="6" id="KW-0175">Coiled coil</keyword>